<evidence type="ECO:0000313" key="4">
    <source>
        <dbReference type="Proteomes" id="UP000053904"/>
    </source>
</evidence>
<keyword evidence="2" id="KW-0812">Transmembrane</keyword>
<keyword evidence="2" id="KW-0472">Membrane</keyword>
<dbReference type="EMBL" id="LGGO01000045">
    <property type="protein sequence ID" value="KUK77313.1"/>
    <property type="molecule type" value="Genomic_DNA"/>
</dbReference>
<dbReference type="Pfam" id="PF10066">
    <property type="entry name" value="DUF2304"/>
    <property type="match status" value="1"/>
</dbReference>
<comment type="caution">
    <text evidence="3">The sequence shown here is derived from an EMBL/GenBank/DDBJ whole genome shotgun (WGS) entry which is preliminary data.</text>
</comment>
<feature type="transmembrane region" description="Helical" evidence="2">
    <location>
        <begin position="6"/>
        <end position="23"/>
    </location>
</feature>
<feature type="transmembrane region" description="Helical" evidence="2">
    <location>
        <begin position="55"/>
        <end position="79"/>
    </location>
</feature>
<keyword evidence="2" id="KW-1133">Transmembrane helix</keyword>
<proteinExistence type="predicted"/>
<accession>A0A101HI70</accession>
<name>A0A101HI70_9BACT</name>
<sequence length="115" mass="13204">MVIQILVTVAVVIFIIPNLFASYKKSNLTLLGFLTWSFFWIVGLLVIWIEDLIGIIGDILGVTRSIDALIYLSIIFLLYSYINQKIKINEINREITDLTREIALKDIKEKGDDKE</sequence>
<evidence type="ECO:0000313" key="3">
    <source>
        <dbReference type="EMBL" id="KUK77313.1"/>
    </source>
</evidence>
<feature type="transmembrane region" description="Helical" evidence="2">
    <location>
        <begin position="30"/>
        <end position="49"/>
    </location>
</feature>
<reference evidence="4" key="1">
    <citation type="journal article" date="2015" name="MBio">
        <title>Genome-Resolved Metagenomic Analysis Reveals Roles for Candidate Phyla and Other Microbial Community Members in Biogeochemical Transformations in Oil Reservoirs.</title>
        <authorList>
            <person name="Hu P."/>
            <person name="Tom L."/>
            <person name="Singh A."/>
            <person name="Thomas B.C."/>
            <person name="Baker B.J."/>
            <person name="Piceno Y.M."/>
            <person name="Andersen G.L."/>
            <person name="Banfield J.F."/>
        </authorList>
    </citation>
    <scope>NUCLEOTIDE SEQUENCE [LARGE SCALE GENOMIC DNA]</scope>
</reference>
<dbReference type="InterPro" id="IPR019277">
    <property type="entry name" value="DUF2304"/>
</dbReference>
<dbReference type="Proteomes" id="UP000053904">
    <property type="component" value="Unassembled WGS sequence"/>
</dbReference>
<evidence type="ECO:0000256" key="1">
    <source>
        <dbReference type="SAM" id="Coils"/>
    </source>
</evidence>
<evidence type="ECO:0000256" key="2">
    <source>
        <dbReference type="SAM" id="Phobius"/>
    </source>
</evidence>
<evidence type="ECO:0008006" key="5">
    <source>
        <dbReference type="Google" id="ProtNLM"/>
    </source>
</evidence>
<keyword evidence="1" id="KW-0175">Coiled coil</keyword>
<gene>
    <name evidence="3" type="ORF">XD93_0412</name>
</gene>
<organism evidence="3 4">
    <name type="scientific">candidate division WS6 bacterium 34_10</name>
    <dbReference type="NCBI Taxonomy" id="1641389"/>
    <lineage>
        <taxon>Bacteria</taxon>
        <taxon>Candidatus Dojkabacteria</taxon>
    </lineage>
</organism>
<protein>
    <recommendedName>
        <fullName evidence="5">Transmembrane(S)protein</fullName>
    </recommendedName>
</protein>
<feature type="coiled-coil region" evidence="1">
    <location>
        <begin position="81"/>
        <end position="108"/>
    </location>
</feature>
<dbReference type="AlphaFoldDB" id="A0A101HI70"/>